<protein>
    <submittedName>
        <fullName evidence="1">Uncharacterized protein</fullName>
    </submittedName>
</protein>
<keyword evidence="2" id="KW-1185">Reference proteome</keyword>
<gene>
    <name evidence="1" type="ORF">WR25_25870</name>
</gene>
<reference evidence="1 2" key="1">
    <citation type="journal article" date="2017" name="Curr. Biol.">
        <title>Genome architecture and evolution of a unichromosomal asexual nematode.</title>
        <authorList>
            <person name="Fradin H."/>
            <person name="Zegar C."/>
            <person name="Gutwein M."/>
            <person name="Lucas J."/>
            <person name="Kovtun M."/>
            <person name="Corcoran D."/>
            <person name="Baugh L.R."/>
            <person name="Kiontke K."/>
            <person name="Gunsalus K."/>
            <person name="Fitch D.H."/>
            <person name="Piano F."/>
        </authorList>
    </citation>
    <scope>NUCLEOTIDE SEQUENCE [LARGE SCALE GENOMIC DNA]</scope>
    <source>
        <strain evidence="1">PF1309</strain>
    </source>
</reference>
<dbReference type="AlphaFoldDB" id="A0A2A2KAI4"/>
<organism evidence="1 2">
    <name type="scientific">Diploscapter pachys</name>
    <dbReference type="NCBI Taxonomy" id="2018661"/>
    <lineage>
        <taxon>Eukaryota</taxon>
        <taxon>Metazoa</taxon>
        <taxon>Ecdysozoa</taxon>
        <taxon>Nematoda</taxon>
        <taxon>Chromadorea</taxon>
        <taxon>Rhabditida</taxon>
        <taxon>Rhabditina</taxon>
        <taxon>Rhabditomorpha</taxon>
        <taxon>Rhabditoidea</taxon>
        <taxon>Rhabditidae</taxon>
        <taxon>Diploscapter</taxon>
    </lineage>
</organism>
<dbReference type="EMBL" id="LIAE01009163">
    <property type="protein sequence ID" value="PAV70931.1"/>
    <property type="molecule type" value="Genomic_DNA"/>
</dbReference>
<name>A0A2A2KAI4_9BILA</name>
<evidence type="ECO:0000313" key="1">
    <source>
        <dbReference type="EMBL" id="PAV70931.1"/>
    </source>
</evidence>
<evidence type="ECO:0000313" key="2">
    <source>
        <dbReference type="Proteomes" id="UP000218231"/>
    </source>
</evidence>
<sequence>MLQEAFAIGGRQQATTQVPAEGQQVVELLHRSRMVKRQVGDARRRGLAARCQHQQIVQLGIEHAQHRYPGRCTSVARHRTGATELSHGLEAVVGQVSAHPCDQRLYGELMAPGLTPQGAQQRSTLTAVDILQVLLVAPAQVEQTAMGDKRGSAQAG</sequence>
<accession>A0A2A2KAI4</accession>
<dbReference type="Proteomes" id="UP000218231">
    <property type="component" value="Unassembled WGS sequence"/>
</dbReference>
<proteinExistence type="predicted"/>
<comment type="caution">
    <text evidence="1">The sequence shown here is derived from an EMBL/GenBank/DDBJ whole genome shotgun (WGS) entry which is preliminary data.</text>
</comment>